<protein>
    <submittedName>
        <fullName evidence="1">Uncharacterized protein</fullName>
    </submittedName>
</protein>
<sequence>MLLSKLKNGPQDANSSCRWELLKKISLNLKGLESHSNTDDLRGNIIVAIRLEMKNDVKVGNQLLNMLEQVNKELDSRNMLITKLSGMHQSLVRDKAIDFLSTQCGKDTTRGETILTKADKVLKNILEKFKFVERPSSSSGFVQSHLLHSFKDDPA</sequence>
<reference evidence="1" key="1">
    <citation type="journal article" date="2019" name="Sci. Rep.">
        <title>Draft genome of Tanacetum cinerariifolium, the natural source of mosquito coil.</title>
        <authorList>
            <person name="Yamashiro T."/>
            <person name="Shiraishi A."/>
            <person name="Satake H."/>
            <person name="Nakayama K."/>
        </authorList>
    </citation>
    <scope>NUCLEOTIDE SEQUENCE</scope>
</reference>
<accession>A0A6L2KN62</accession>
<proteinExistence type="predicted"/>
<comment type="caution">
    <text evidence="1">The sequence shown here is derived from an EMBL/GenBank/DDBJ whole genome shotgun (WGS) entry which is preliminary data.</text>
</comment>
<dbReference type="EMBL" id="BKCJ010002655">
    <property type="protein sequence ID" value="GEU50032.1"/>
    <property type="molecule type" value="Genomic_DNA"/>
</dbReference>
<dbReference type="AlphaFoldDB" id="A0A6L2KN62"/>
<organism evidence="1">
    <name type="scientific">Tanacetum cinerariifolium</name>
    <name type="common">Dalmatian daisy</name>
    <name type="synonym">Chrysanthemum cinerariifolium</name>
    <dbReference type="NCBI Taxonomy" id="118510"/>
    <lineage>
        <taxon>Eukaryota</taxon>
        <taxon>Viridiplantae</taxon>
        <taxon>Streptophyta</taxon>
        <taxon>Embryophyta</taxon>
        <taxon>Tracheophyta</taxon>
        <taxon>Spermatophyta</taxon>
        <taxon>Magnoliopsida</taxon>
        <taxon>eudicotyledons</taxon>
        <taxon>Gunneridae</taxon>
        <taxon>Pentapetalae</taxon>
        <taxon>asterids</taxon>
        <taxon>campanulids</taxon>
        <taxon>Asterales</taxon>
        <taxon>Asteraceae</taxon>
        <taxon>Asteroideae</taxon>
        <taxon>Anthemideae</taxon>
        <taxon>Anthemidinae</taxon>
        <taxon>Tanacetum</taxon>
    </lineage>
</organism>
<gene>
    <name evidence="1" type="ORF">Tci_022010</name>
</gene>
<evidence type="ECO:0000313" key="1">
    <source>
        <dbReference type="EMBL" id="GEU50032.1"/>
    </source>
</evidence>
<name>A0A6L2KN62_TANCI</name>